<dbReference type="PROSITE" id="PS51176">
    <property type="entry name" value="PDH_ADH"/>
    <property type="match status" value="1"/>
</dbReference>
<proteinExistence type="inferred from homology"/>
<gene>
    <name evidence="13" type="ORF">IAB63_01645</name>
</gene>
<dbReference type="Gene3D" id="3.40.50.720">
    <property type="entry name" value="NAD(P)-binding Rossmann-like Domain"/>
    <property type="match status" value="1"/>
</dbReference>
<dbReference type="InterPro" id="IPR046825">
    <property type="entry name" value="PDH_C"/>
</dbReference>
<keyword evidence="8" id="KW-0520">NAD</keyword>
<dbReference type="PANTHER" id="PTHR21363:SF0">
    <property type="entry name" value="PREPHENATE DEHYDROGENASE [NADP(+)]"/>
    <property type="match status" value="1"/>
</dbReference>
<evidence type="ECO:0000256" key="3">
    <source>
        <dbReference type="ARBA" id="ARBA00012068"/>
    </source>
</evidence>
<dbReference type="GO" id="GO:0004665">
    <property type="term" value="F:prephenate dehydrogenase (NADP+) activity"/>
    <property type="evidence" value="ECO:0007669"/>
    <property type="project" value="InterPro"/>
</dbReference>
<keyword evidence="5" id="KW-0827">Tyrosine biosynthesis</keyword>
<organism evidence="13 14">
    <name type="scientific">Candidatus Onthocola gallistercoris</name>
    <dbReference type="NCBI Taxonomy" id="2840876"/>
    <lineage>
        <taxon>Bacteria</taxon>
        <taxon>Bacillati</taxon>
        <taxon>Bacillota</taxon>
        <taxon>Bacilli</taxon>
        <taxon>Candidatus Onthocola</taxon>
    </lineage>
</organism>
<dbReference type="SUPFAM" id="SSF55021">
    <property type="entry name" value="ACT-like"/>
    <property type="match status" value="1"/>
</dbReference>
<accession>A0A9D1KW23</accession>
<feature type="domain" description="ACT" evidence="12">
    <location>
        <begin position="298"/>
        <end position="368"/>
    </location>
</feature>
<evidence type="ECO:0000256" key="10">
    <source>
        <dbReference type="ARBA" id="ARBA00049260"/>
    </source>
</evidence>
<evidence type="ECO:0000259" key="11">
    <source>
        <dbReference type="PROSITE" id="PS51176"/>
    </source>
</evidence>
<dbReference type="Pfam" id="PF20463">
    <property type="entry name" value="PDH_C"/>
    <property type="match status" value="1"/>
</dbReference>
<keyword evidence="6" id="KW-0028">Amino-acid biosynthesis</keyword>
<dbReference type="SUPFAM" id="SSF51735">
    <property type="entry name" value="NAD(P)-binding Rossmann-fold domains"/>
    <property type="match status" value="1"/>
</dbReference>
<name>A0A9D1KW23_9FIRM</name>
<dbReference type="InterPro" id="IPR002912">
    <property type="entry name" value="ACT_dom"/>
</dbReference>
<dbReference type="InterPro" id="IPR036291">
    <property type="entry name" value="NAD(P)-bd_dom_sf"/>
</dbReference>
<dbReference type="GO" id="GO:0070403">
    <property type="term" value="F:NAD+ binding"/>
    <property type="evidence" value="ECO:0007669"/>
    <property type="project" value="InterPro"/>
</dbReference>
<sequence length="368" mass="40658">MKKTLTIGFIGLGLIGGSIAKALRQARPDDILIAYDKNKEGLIQAMADNTINQATDTIGSAFSDCDVVFLCTPVSTCIEYLQPLKSILSPDCILTDVGSVKSAIHQAVEQVGLSDHFIGGHPMTGSEKSGYSHSKAHLLENAYYILTPCDETDSYRHELMLSLVRAMNALPITLNYKEHDRITAAISHLPHIIAYTLVNLVRETDNPEGMMRLLAAGGFKDITRIASSSPEMWQQICFENQDSILNVLSDYEKRMYDIGNAIRNRQEDALLDAFTKARDYRNDIPVSHAKGAIEPSYEIFVDIIDESGAIATIATILATNGISIRNIGIVHNREFQEGVLHIEFYEQEASEKAAGLLDRFHYVVHTVG</sequence>
<evidence type="ECO:0000256" key="4">
    <source>
        <dbReference type="ARBA" id="ARBA00016891"/>
    </source>
</evidence>
<dbReference type="Proteomes" id="UP000824164">
    <property type="component" value="Unassembled WGS sequence"/>
</dbReference>
<dbReference type="PROSITE" id="PS51671">
    <property type="entry name" value="ACT"/>
    <property type="match status" value="1"/>
</dbReference>
<dbReference type="InterPro" id="IPR008927">
    <property type="entry name" value="6-PGluconate_DH-like_C_sf"/>
</dbReference>
<evidence type="ECO:0000256" key="5">
    <source>
        <dbReference type="ARBA" id="ARBA00022498"/>
    </source>
</evidence>
<comment type="pathway">
    <text evidence="1">Amino-acid biosynthesis; L-tyrosine biosynthesis; (4-hydroxyphenyl)pyruvate from prephenate (NAD(+) route): step 1/1.</text>
</comment>
<comment type="catalytic activity">
    <reaction evidence="10">
        <text>prephenate + NAD(+) = 3-(4-hydroxyphenyl)pyruvate + CO2 + NADH</text>
        <dbReference type="Rhea" id="RHEA:13869"/>
        <dbReference type="ChEBI" id="CHEBI:16526"/>
        <dbReference type="ChEBI" id="CHEBI:29934"/>
        <dbReference type="ChEBI" id="CHEBI:36242"/>
        <dbReference type="ChEBI" id="CHEBI:57540"/>
        <dbReference type="ChEBI" id="CHEBI:57945"/>
        <dbReference type="EC" id="1.3.1.12"/>
    </reaction>
</comment>
<reference evidence="13" key="1">
    <citation type="submission" date="2020-10" db="EMBL/GenBank/DDBJ databases">
        <authorList>
            <person name="Gilroy R."/>
        </authorList>
    </citation>
    <scope>NUCLEOTIDE SEQUENCE</scope>
    <source>
        <strain evidence="13">CHK187-14744</strain>
    </source>
</reference>
<evidence type="ECO:0000256" key="9">
    <source>
        <dbReference type="ARBA" id="ARBA00023141"/>
    </source>
</evidence>
<dbReference type="FunFam" id="3.40.50.720:FF:000208">
    <property type="entry name" value="Prephenate dehydrogenase"/>
    <property type="match status" value="1"/>
</dbReference>
<evidence type="ECO:0000256" key="7">
    <source>
        <dbReference type="ARBA" id="ARBA00023002"/>
    </source>
</evidence>
<dbReference type="FunFam" id="1.10.3660.10:FF:000003">
    <property type="entry name" value="Prephenate dehydrogenase"/>
    <property type="match status" value="1"/>
</dbReference>
<dbReference type="EMBL" id="DVLT01000008">
    <property type="protein sequence ID" value="HIU01938.1"/>
    <property type="molecule type" value="Genomic_DNA"/>
</dbReference>
<evidence type="ECO:0000256" key="6">
    <source>
        <dbReference type="ARBA" id="ARBA00022605"/>
    </source>
</evidence>
<reference evidence="13" key="2">
    <citation type="journal article" date="2021" name="PeerJ">
        <title>Extensive microbial diversity within the chicken gut microbiome revealed by metagenomics and culture.</title>
        <authorList>
            <person name="Gilroy R."/>
            <person name="Ravi A."/>
            <person name="Getino M."/>
            <person name="Pursley I."/>
            <person name="Horton D.L."/>
            <person name="Alikhan N.F."/>
            <person name="Baker D."/>
            <person name="Gharbi K."/>
            <person name="Hall N."/>
            <person name="Watson M."/>
            <person name="Adriaenssens E.M."/>
            <person name="Foster-Nyarko E."/>
            <person name="Jarju S."/>
            <person name="Secka A."/>
            <person name="Antonio M."/>
            <person name="Oren A."/>
            <person name="Chaudhuri R.R."/>
            <person name="La Ragione R."/>
            <person name="Hildebrand F."/>
            <person name="Pallen M.J."/>
        </authorList>
    </citation>
    <scope>NUCLEOTIDE SEQUENCE</scope>
    <source>
        <strain evidence="13">CHK187-14744</strain>
    </source>
</reference>
<dbReference type="InterPro" id="IPR050812">
    <property type="entry name" value="Preph/Arog_dehydrog"/>
</dbReference>
<evidence type="ECO:0000256" key="1">
    <source>
        <dbReference type="ARBA" id="ARBA00005067"/>
    </source>
</evidence>
<dbReference type="Gene3D" id="1.10.3660.10">
    <property type="entry name" value="6-phosphogluconate dehydrogenase C-terminal like domain"/>
    <property type="match status" value="1"/>
</dbReference>
<evidence type="ECO:0000313" key="13">
    <source>
        <dbReference type="EMBL" id="HIU01938.1"/>
    </source>
</evidence>
<dbReference type="AlphaFoldDB" id="A0A9D1KW23"/>
<dbReference type="GO" id="GO:0006571">
    <property type="term" value="P:tyrosine biosynthetic process"/>
    <property type="evidence" value="ECO:0007669"/>
    <property type="project" value="UniProtKB-KW"/>
</dbReference>
<dbReference type="InterPro" id="IPR003099">
    <property type="entry name" value="Prephen_DH"/>
</dbReference>
<dbReference type="InterPro" id="IPR045865">
    <property type="entry name" value="ACT-like_dom_sf"/>
</dbReference>
<keyword evidence="7" id="KW-0560">Oxidoreductase</keyword>
<protein>
    <recommendedName>
        <fullName evidence="4">Prephenate dehydrogenase</fullName>
        <ecNumber evidence="3">1.3.1.12</ecNumber>
    </recommendedName>
</protein>
<evidence type="ECO:0000313" key="14">
    <source>
        <dbReference type="Proteomes" id="UP000824164"/>
    </source>
</evidence>
<dbReference type="GO" id="GO:0008977">
    <property type="term" value="F:prephenate dehydrogenase (NAD+) activity"/>
    <property type="evidence" value="ECO:0007669"/>
    <property type="project" value="UniProtKB-EC"/>
</dbReference>
<dbReference type="SUPFAM" id="SSF48179">
    <property type="entry name" value="6-phosphogluconate dehydrogenase C-terminal domain-like"/>
    <property type="match status" value="1"/>
</dbReference>
<dbReference type="Pfam" id="PF02153">
    <property type="entry name" value="PDH_N"/>
    <property type="match status" value="1"/>
</dbReference>
<evidence type="ECO:0000256" key="2">
    <source>
        <dbReference type="ARBA" id="ARBA00007964"/>
    </source>
</evidence>
<keyword evidence="9" id="KW-0057">Aromatic amino acid biosynthesis</keyword>
<evidence type="ECO:0000259" key="12">
    <source>
        <dbReference type="PROSITE" id="PS51671"/>
    </source>
</evidence>
<dbReference type="PANTHER" id="PTHR21363">
    <property type="entry name" value="PREPHENATE DEHYDROGENASE"/>
    <property type="match status" value="1"/>
</dbReference>
<comment type="similarity">
    <text evidence="2">Belongs to the prephenate/arogenate dehydrogenase family.</text>
</comment>
<evidence type="ECO:0000256" key="8">
    <source>
        <dbReference type="ARBA" id="ARBA00023027"/>
    </source>
</evidence>
<feature type="domain" description="Prephenate/arogenate dehydrogenase" evidence="11">
    <location>
        <begin position="5"/>
        <end position="292"/>
    </location>
</feature>
<dbReference type="InterPro" id="IPR046826">
    <property type="entry name" value="PDH_N"/>
</dbReference>
<dbReference type="EC" id="1.3.1.12" evidence="3"/>
<comment type="caution">
    <text evidence="13">The sequence shown here is derived from an EMBL/GenBank/DDBJ whole genome shotgun (WGS) entry which is preliminary data.</text>
</comment>